<evidence type="ECO:0000313" key="3">
    <source>
        <dbReference type="Proteomes" id="UP001215598"/>
    </source>
</evidence>
<feature type="region of interest" description="Disordered" evidence="1">
    <location>
        <begin position="90"/>
        <end position="129"/>
    </location>
</feature>
<organism evidence="2 3">
    <name type="scientific">Mycena metata</name>
    <dbReference type="NCBI Taxonomy" id="1033252"/>
    <lineage>
        <taxon>Eukaryota</taxon>
        <taxon>Fungi</taxon>
        <taxon>Dikarya</taxon>
        <taxon>Basidiomycota</taxon>
        <taxon>Agaricomycotina</taxon>
        <taxon>Agaricomycetes</taxon>
        <taxon>Agaricomycetidae</taxon>
        <taxon>Agaricales</taxon>
        <taxon>Marasmiineae</taxon>
        <taxon>Mycenaceae</taxon>
        <taxon>Mycena</taxon>
    </lineage>
</organism>
<accession>A0AAD7IAV0</accession>
<reference evidence="2" key="1">
    <citation type="submission" date="2023-03" db="EMBL/GenBank/DDBJ databases">
        <title>Massive genome expansion in bonnet fungi (Mycena s.s.) driven by repeated elements and novel gene families across ecological guilds.</title>
        <authorList>
            <consortium name="Lawrence Berkeley National Laboratory"/>
            <person name="Harder C.B."/>
            <person name="Miyauchi S."/>
            <person name="Viragh M."/>
            <person name="Kuo A."/>
            <person name="Thoen E."/>
            <person name="Andreopoulos B."/>
            <person name="Lu D."/>
            <person name="Skrede I."/>
            <person name="Drula E."/>
            <person name="Henrissat B."/>
            <person name="Morin E."/>
            <person name="Kohler A."/>
            <person name="Barry K."/>
            <person name="LaButti K."/>
            <person name="Morin E."/>
            <person name="Salamov A."/>
            <person name="Lipzen A."/>
            <person name="Mereny Z."/>
            <person name="Hegedus B."/>
            <person name="Baldrian P."/>
            <person name="Stursova M."/>
            <person name="Weitz H."/>
            <person name="Taylor A."/>
            <person name="Grigoriev I.V."/>
            <person name="Nagy L.G."/>
            <person name="Martin F."/>
            <person name="Kauserud H."/>
        </authorList>
    </citation>
    <scope>NUCLEOTIDE SEQUENCE</scope>
    <source>
        <strain evidence="2">CBHHK182m</strain>
    </source>
</reference>
<dbReference type="Proteomes" id="UP001215598">
    <property type="component" value="Unassembled WGS sequence"/>
</dbReference>
<dbReference type="AlphaFoldDB" id="A0AAD7IAV0"/>
<sequence length="313" mass="34977">MYKSMETANVYQDLRRDIRSIGIYPETPALSSGPALYHRKPRFQMKERKKTYYNHPLTAHSHTKSKTRSSTLTPSLYATYGRRVKYEKPHPRTASPIVGMPTASARGRRNDGAVTNSPTGSSIRKKQKWSEAKEVKSRMGSNAAWPVNYTIGMHHWDADAEGRWASGDVLTQTLSLKSLCLSSNAHSLEEQHTQGYLSAKSCFAALSPPDVRLSPTELLNLPVHVLNLVPRPGGANTICFWRLCDLVTGRSQGFKGFGGFWCSISRASSPKGSLGEIWFGWALGQLFVLSCFTWKPMQVYFGFILMLTDYSSD</sequence>
<protein>
    <submittedName>
        <fullName evidence="2">Uncharacterized protein</fullName>
    </submittedName>
</protein>
<feature type="compositionally biased region" description="Polar residues" evidence="1">
    <location>
        <begin position="113"/>
        <end position="122"/>
    </location>
</feature>
<proteinExistence type="predicted"/>
<keyword evidence="3" id="KW-1185">Reference proteome</keyword>
<evidence type="ECO:0000313" key="2">
    <source>
        <dbReference type="EMBL" id="KAJ7738927.1"/>
    </source>
</evidence>
<evidence type="ECO:0000256" key="1">
    <source>
        <dbReference type="SAM" id="MobiDB-lite"/>
    </source>
</evidence>
<dbReference type="EMBL" id="JARKIB010000109">
    <property type="protein sequence ID" value="KAJ7738927.1"/>
    <property type="molecule type" value="Genomic_DNA"/>
</dbReference>
<gene>
    <name evidence="2" type="ORF">B0H16DRAFT_1694627</name>
</gene>
<name>A0AAD7IAV0_9AGAR</name>
<comment type="caution">
    <text evidence="2">The sequence shown here is derived from an EMBL/GenBank/DDBJ whole genome shotgun (WGS) entry which is preliminary data.</text>
</comment>